<proteinExistence type="predicted"/>
<evidence type="ECO:0000313" key="3">
    <source>
        <dbReference type="Proteomes" id="UP000320338"/>
    </source>
</evidence>
<keyword evidence="1" id="KW-0812">Transmembrane</keyword>
<evidence type="ECO:0000256" key="1">
    <source>
        <dbReference type="SAM" id="Phobius"/>
    </source>
</evidence>
<sequence>MIVALVPMGLLHLLGSTAVDPVTAPISDYVAVAGGYALIGVSAVALAVAGLVLAAGLGAARLPGARRVGSVLVVWAAALTVVAVFPTNVPGTPVTVTAWVHRLGGAVVFGLLPVIVALVARSGARDAHWASVVPGLRRWAAVSGLLTLVFLAGQAPVGFGLGPALPGIGTVQRLMFVLTAVLLVVLARAASTVSAAHPPAPVPLRGPAGCGGAA</sequence>
<evidence type="ECO:0008006" key="4">
    <source>
        <dbReference type="Google" id="ProtNLM"/>
    </source>
</evidence>
<feature type="transmembrane region" description="Helical" evidence="1">
    <location>
        <begin position="68"/>
        <end position="87"/>
    </location>
</feature>
<reference evidence="2 3" key="1">
    <citation type="submission" date="2019-06" db="EMBL/GenBank/DDBJ databases">
        <title>Whole genome shotgun sequence of Pseudonocardia hydrocarbonoxydans NBRC 14498.</title>
        <authorList>
            <person name="Hosoyama A."/>
            <person name="Uohara A."/>
            <person name="Ohji S."/>
            <person name="Ichikawa N."/>
        </authorList>
    </citation>
    <scope>NUCLEOTIDE SEQUENCE [LARGE SCALE GENOMIC DNA]</scope>
    <source>
        <strain evidence="2 3">NBRC 14498</strain>
    </source>
</reference>
<feature type="transmembrane region" description="Helical" evidence="1">
    <location>
        <begin position="139"/>
        <end position="159"/>
    </location>
</feature>
<feature type="transmembrane region" description="Helical" evidence="1">
    <location>
        <begin position="171"/>
        <end position="190"/>
    </location>
</feature>
<name>A0A4Y3WJ47_9PSEU</name>
<dbReference type="Proteomes" id="UP000320338">
    <property type="component" value="Unassembled WGS sequence"/>
</dbReference>
<keyword evidence="3" id="KW-1185">Reference proteome</keyword>
<protein>
    <recommendedName>
        <fullName evidence="4">DUF998 domain-containing protein</fullName>
    </recommendedName>
</protein>
<accession>A0A4Y3WJ47</accession>
<keyword evidence="1" id="KW-1133">Transmembrane helix</keyword>
<feature type="transmembrane region" description="Helical" evidence="1">
    <location>
        <begin position="34"/>
        <end position="56"/>
    </location>
</feature>
<dbReference type="InterPro" id="IPR009339">
    <property type="entry name" value="DUF998"/>
</dbReference>
<evidence type="ECO:0000313" key="2">
    <source>
        <dbReference type="EMBL" id="GEC18548.1"/>
    </source>
</evidence>
<organism evidence="2 3">
    <name type="scientific">Pseudonocardia hydrocarbonoxydans</name>
    <dbReference type="NCBI Taxonomy" id="76726"/>
    <lineage>
        <taxon>Bacteria</taxon>
        <taxon>Bacillati</taxon>
        <taxon>Actinomycetota</taxon>
        <taxon>Actinomycetes</taxon>
        <taxon>Pseudonocardiales</taxon>
        <taxon>Pseudonocardiaceae</taxon>
        <taxon>Pseudonocardia</taxon>
    </lineage>
</organism>
<comment type="caution">
    <text evidence="2">The sequence shown here is derived from an EMBL/GenBank/DDBJ whole genome shotgun (WGS) entry which is preliminary data.</text>
</comment>
<feature type="transmembrane region" description="Helical" evidence="1">
    <location>
        <begin position="99"/>
        <end position="119"/>
    </location>
</feature>
<dbReference type="Pfam" id="PF06197">
    <property type="entry name" value="DUF998"/>
    <property type="match status" value="1"/>
</dbReference>
<keyword evidence="1" id="KW-0472">Membrane</keyword>
<gene>
    <name evidence="2" type="ORF">PHY01_08310</name>
</gene>
<dbReference type="AlphaFoldDB" id="A0A4Y3WJ47"/>
<dbReference type="EMBL" id="BJNG01000006">
    <property type="protein sequence ID" value="GEC18548.1"/>
    <property type="molecule type" value="Genomic_DNA"/>
</dbReference>